<name>A0ABW6N0S5_9ACTN</name>
<protein>
    <submittedName>
        <fullName evidence="2">Peptidase inhibitor family I36 protein</fullName>
    </submittedName>
</protein>
<keyword evidence="3" id="KW-1185">Reference proteome</keyword>
<accession>A0ABW6N0S5</accession>
<comment type="caution">
    <text evidence="2">The sequence shown here is derived from an EMBL/GenBank/DDBJ whole genome shotgun (WGS) entry which is preliminary data.</text>
</comment>
<feature type="signal peptide" evidence="1">
    <location>
        <begin position="1"/>
        <end position="29"/>
    </location>
</feature>
<reference evidence="2 3" key="1">
    <citation type="submission" date="2024-10" db="EMBL/GenBank/DDBJ databases">
        <title>The Natural Products Discovery Center: Release of the First 8490 Sequenced Strains for Exploring Actinobacteria Biosynthetic Diversity.</title>
        <authorList>
            <person name="Kalkreuter E."/>
            <person name="Kautsar S.A."/>
            <person name="Yang D."/>
            <person name="Bader C.D."/>
            <person name="Teijaro C.N."/>
            <person name="Fluegel L."/>
            <person name="Davis C.M."/>
            <person name="Simpson J.R."/>
            <person name="Lauterbach L."/>
            <person name="Steele A.D."/>
            <person name="Gui C."/>
            <person name="Meng S."/>
            <person name="Li G."/>
            <person name="Viehrig K."/>
            <person name="Ye F."/>
            <person name="Su P."/>
            <person name="Kiefer A.F."/>
            <person name="Nichols A."/>
            <person name="Cepeda A.J."/>
            <person name="Yan W."/>
            <person name="Fan B."/>
            <person name="Jiang Y."/>
            <person name="Adhikari A."/>
            <person name="Zheng C.-J."/>
            <person name="Schuster L."/>
            <person name="Cowan T.M."/>
            <person name="Smanski M.J."/>
            <person name="Chevrette M.G."/>
            <person name="De Carvalho L.P.S."/>
            <person name="Shen B."/>
        </authorList>
    </citation>
    <scope>NUCLEOTIDE SEQUENCE [LARGE SCALE GENOMIC DNA]</scope>
    <source>
        <strain evidence="2 3">NPDC005497</strain>
    </source>
</reference>
<gene>
    <name evidence="2" type="ORF">ACFYQT_23105</name>
</gene>
<dbReference type="Proteomes" id="UP001601422">
    <property type="component" value="Unassembled WGS sequence"/>
</dbReference>
<organism evidence="2 3">
    <name type="scientific">Streptomyces tibetensis</name>
    <dbReference type="NCBI Taxonomy" id="2382123"/>
    <lineage>
        <taxon>Bacteria</taxon>
        <taxon>Bacillati</taxon>
        <taxon>Actinomycetota</taxon>
        <taxon>Actinomycetes</taxon>
        <taxon>Kitasatosporales</taxon>
        <taxon>Streptomycetaceae</taxon>
        <taxon>Streptomyces</taxon>
    </lineage>
</organism>
<evidence type="ECO:0000313" key="2">
    <source>
        <dbReference type="EMBL" id="MFF0006313.1"/>
    </source>
</evidence>
<feature type="chain" id="PRO_5045537587" evidence="1">
    <location>
        <begin position="30"/>
        <end position="125"/>
    </location>
</feature>
<sequence>MTKSRLFTAVAAAFLLLAGALTTAGPAGAADCPRGEFCVWQNANFAGQRANWSGDDRWWESWIADTDSSWANHGISGPGIKDHVRVYSSASLGGHMTICLTPGQEVGYNGAANDKGDSHTWAMSC</sequence>
<dbReference type="EMBL" id="JBIAJP010000006">
    <property type="protein sequence ID" value="MFF0006313.1"/>
    <property type="molecule type" value="Genomic_DNA"/>
</dbReference>
<evidence type="ECO:0000313" key="3">
    <source>
        <dbReference type="Proteomes" id="UP001601422"/>
    </source>
</evidence>
<proteinExistence type="predicted"/>
<keyword evidence="1" id="KW-0732">Signal</keyword>
<dbReference type="RefSeq" id="WP_362048213.1">
    <property type="nucleotide sequence ID" value="NZ_JBEXWN010000006.1"/>
</dbReference>
<evidence type="ECO:0000256" key="1">
    <source>
        <dbReference type="SAM" id="SignalP"/>
    </source>
</evidence>
<dbReference type="Pfam" id="PF03995">
    <property type="entry name" value="Inhibitor_I36"/>
    <property type="match status" value="1"/>
</dbReference>
<dbReference type="Gene3D" id="2.60.20.10">
    <property type="entry name" value="Crystallins"/>
    <property type="match status" value="1"/>
</dbReference>